<evidence type="ECO:0000256" key="2">
    <source>
        <dbReference type="ARBA" id="ARBA00022598"/>
    </source>
</evidence>
<evidence type="ECO:0000256" key="3">
    <source>
        <dbReference type="ARBA" id="ARBA00022723"/>
    </source>
</evidence>
<evidence type="ECO:0000313" key="14">
    <source>
        <dbReference type="EMBL" id="TYO65179.1"/>
    </source>
</evidence>
<dbReference type="GO" id="GO:0042245">
    <property type="term" value="P:RNA repair"/>
    <property type="evidence" value="ECO:0007669"/>
    <property type="project" value="UniProtKB-KW"/>
</dbReference>
<gene>
    <name evidence="13" type="primary">rtcB</name>
    <name evidence="14" type="ORF">FXV83_18090</name>
</gene>
<feature type="binding site" evidence="12">
    <location>
        <position position="100"/>
    </location>
    <ligand>
        <name>Mn(2+)</name>
        <dbReference type="ChEBI" id="CHEBI:29035"/>
        <label>1</label>
    </ligand>
</feature>
<dbReference type="PANTHER" id="PTHR11118:SF1">
    <property type="entry name" value="RNA-SPLICING LIGASE RTCB HOMOLOG"/>
    <property type="match status" value="1"/>
</dbReference>
<feature type="binding site" evidence="11">
    <location>
        <position position="477"/>
    </location>
    <ligand>
        <name>GMP</name>
        <dbReference type="ChEBI" id="CHEBI:58115"/>
    </ligand>
</feature>
<dbReference type="GO" id="GO:0003972">
    <property type="term" value="F:RNA ligase (ATP) activity"/>
    <property type="evidence" value="ECO:0007669"/>
    <property type="project" value="TreeGrafter"/>
</dbReference>
<proteinExistence type="inferred from homology"/>
<comment type="caution">
    <text evidence="14">The sequence shown here is derived from an EMBL/GenBank/DDBJ whole genome shotgun (WGS) entry which is preliminary data.</text>
</comment>
<evidence type="ECO:0000256" key="10">
    <source>
        <dbReference type="PIRSR" id="PIRSR601233-1"/>
    </source>
</evidence>
<dbReference type="GO" id="GO:0170057">
    <property type="term" value="F:RNA ligase (GTP) activity"/>
    <property type="evidence" value="ECO:0007669"/>
    <property type="project" value="UniProtKB-EC"/>
</dbReference>
<keyword evidence="4 11" id="KW-0547">Nucleotide-binding</keyword>
<dbReference type="GO" id="GO:0006396">
    <property type="term" value="P:RNA processing"/>
    <property type="evidence" value="ECO:0007669"/>
    <property type="project" value="InterPro"/>
</dbReference>
<dbReference type="Gene3D" id="3.90.1860.10">
    <property type="entry name" value="tRNA-splicing ligase RtcB"/>
    <property type="match status" value="1"/>
</dbReference>
<feature type="binding site" evidence="11">
    <location>
        <begin position="401"/>
        <end position="404"/>
    </location>
    <ligand>
        <name>GMP</name>
        <dbReference type="ChEBI" id="CHEBI:58115"/>
    </ligand>
</feature>
<evidence type="ECO:0000256" key="13">
    <source>
        <dbReference type="RuleBase" id="RU371113"/>
    </source>
</evidence>
<evidence type="ECO:0000256" key="9">
    <source>
        <dbReference type="ARBA" id="ARBA00049514"/>
    </source>
</evidence>
<dbReference type="InterPro" id="IPR001233">
    <property type="entry name" value="RtcB"/>
</dbReference>
<keyword evidence="15" id="KW-1185">Reference proteome</keyword>
<dbReference type="Pfam" id="PF01139">
    <property type="entry name" value="RtcB"/>
    <property type="match status" value="1"/>
</dbReference>
<dbReference type="FunFam" id="3.90.1860.10:FF:000001">
    <property type="entry name" value="tRNA-splicing ligase RtcB homolog"/>
    <property type="match status" value="1"/>
</dbReference>
<feature type="binding site" evidence="12">
    <location>
        <position position="239"/>
    </location>
    <ligand>
        <name>Mn(2+)</name>
        <dbReference type="ChEBI" id="CHEBI:29035"/>
        <label>2</label>
    </ligand>
</feature>
<feature type="binding site" evidence="11">
    <location>
        <begin position="375"/>
        <end position="378"/>
    </location>
    <ligand>
        <name>GMP</name>
        <dbReference type="ChEBI" id="CHEBI:58115"/>
    </ligand>
</feature>
<evidence type="ECO:0000256" key="12">
    <source>
        <dbReference type="PIRSR" id="PIRSR601233-3"/>
    </source>
</evidence>
<evidence type="ECO:0000256" key="5">
    <source>
        <dbReference type="ARBA" id="ARBA00022800"/>
    </source>
</evidence>
<comment type="catalytic activity">
    <reaction evidence="9">
        <text>a 3'-end 2',3'-cyclophospho-ribonucleotide-RNA + a 5'-end dephospho-ribonucleoside-RNA + GTP + H2O = a ribonucleotidyl-ribonucleotide-RNA + GMP + diphosphate + H(+)</text>
        <dbReference type="Rhea" id="RHEA:68080"/>
        <dbReference type="Rhea" id="RHEA-COMP:10464"/>
        <dbReference type="Rhea" id="RHEA-COMP:13936"/>
        <dbReference type="Rhea" id="RHEA-COMP:17355"/>
        <dbReference type="ChEBI" id="CHEBI:15377"/>
        <dbReference type="ChEBI" id="CHEBI:15378"/>
        <dbReference type="ChEBI" id="CHEBI:33019"/>
        <dbReference type="ChEBI" id="CHEBI:37565"/>
        <dbReference type="ChEBI" id="CHEBI:58115"/>
        <dbReference type="ChEBI" id="CHEBI:83064"/>
        <dbReference type="ChEBI" id="CHEBI:138284"/>
        <dbReference type="ChEBI" id="CHEBI:173118"/>
        <dbReference type="EC" id="6.5.1.8"/>
    </reaction>
</comment>
<dbReference type="PANTHER" id="PTHR11118">
    <property type="entry name" value="RNA-SPLICING LIGASE RTCB HOMOLOG"/>
    <property type="match status" value="1"/>
</dbReference>
<keyword evidence="2 13" id="KW-0436">Ligase</keyword>
<comment type="catalytic activity">
    <reaction evidence="8">
        <text>a 3'-end 3'-phospho-ribonucleotide-RNA + a 5'-end dephospho-ribonucleoside-RNA + GTP = a ribonucleotidyl-ribonucleotide-RNA + GMP + diphosphate</text>
        <dbReference type="Rhea" id="RHEA:68076"/>
        <dbReference type="Rhea" id="RHEA-COMP:10463"/>
        <dbReference type="Rhea" id="RHEA-COMP:13936"/>
        <dbReference type="Rhea" id="RHEA-COMP:17355"/>
        <dbReference type="ChEBI" id="CHEBI:33019"/>
        <dbReference type="ChEBI" id="CHEBI:37565"/>
        <dbReference type="ChEBI" id="CHEBI:58115"/>
        <dbReference type="ChEBI" id="CHEBI:83062"/>
        <dbReference type="ChEBI" id="CHEBI:138284"/>
        <dbReference type="ChEBI" id="CHEBI:173118"/>
        <dbReference type="EC" id="6.5.1.8"/>
    </reaction>
</comment>
<dbReference type="SUPFAM" id="SSF103365">
    <property type="entry name" value="Hypothetical protein PH1602"/>
    <property type="match status" value="1"/>
</dbReference>
<dbReference type="Proteomes" id="UP000324797">
    <property type="component" value="Unassembled WGS sequence"/>
</dbReference>
<feature type="binding site" evidence="12">
    <location>
        <position position="330"/>
    </location>
    <ligand>
        <name>Mn(2+)</name>
        <dbReference type="ChEBI" id="CHEBI:29035"/>
        <label>2</label>
    </ligand>
</feature>
<evidence type="ECO:0000256" key="11">
    <source>
        <dbReference type="PIRSR" id="PIRSR601233-2"/>
    </source>
</evidence>
<dbReference type="GO" id="GO:0005525">
    <property type="term" value="F:GTP binding"/>
    <property type="evidence" value="ECO:0007669"/>
    <property type="project" value="UniProtKB-KW"/>
</dbReference>
<dbReference type="EMBL" id="VSTH01000056">
    <property type="protein sequence ID" value="TYO65179.1"/>
    <property type="molecule type" value="Genomic_DNA"/>
</dbReference>
<evidence type="ECO:0000256" key="4">
    <source>
        <dbReference type="ARBA" id="ARBA00022741"/>
    </source>
</evidence>
<comment type="subunit">
    <text evidence="13">Monomer.</text>
</comment>
<keyword evidence="6 11" id="KW-0342">GTP-binding</keyword>
<accession>A0A5S4YWQ5</accession>
<reference evidence="14 15" key="1">
    <citation type="submission" date="2019-08" db="EMBL/GenBank/DDBJ databases">
        <title>Bradyrhizobium hipponensis sp. nov., a rhizobium isolated from a Lupinus angustifolius root nodule in Tunisia.</title>
        <authorList>
            <person name="Off K."/>
            <person name="Rejili M."/>
            <person name="Mars M."/>
            <person name="Brachmann A."/>
            <person name="Marin M."/>
        </authorList>
    </citation>
    <scope>NUCLEOTIDE SEQUENCE [LARGE SCALE GENOMIC DNA]</scope>
    <source>
        <strain evidence="15">aSej3</strain>
    </source>
</reference>
<dbReference type="GO" id="GO:0046872">
    <property type="term" value="F:metal ion binding"/>
    <property type="evidence" value="ECO:0007669"/>
    <property type="project" value="UniProtKB-UniRule"/>
</dbReference>
<organism evidence="14 15">
    <name type="scientific">Bradyrhizobium hipponense</name>
    <dbReference type="NCBI Taxonomy" id="2605638"/>
    <lineage>
        <taxon>Bacteria</taxon>
        <taxon>Pseudomonadati</taxon>
        <taxon>Pseudomonadota</taxon>
        <taxon>Alphaproteobacteria</taxon>
        <taxon>Hyphomicrobiales</taxon>
        <taxon>Nitrobacteraceae</taxon>
        <taxon>Bradyrhizobium</taxon>
    </lineage>
</organism>
<feature type="binding site" evidence="11">
    <location>
        <begin position="330"/>
        <end position="331"/>
    </location>
    <ligand>
        <name>GMP</name>
        <dbReference type="ChEBI" id="CHEBI:58115"/>
    </ligand>
</feature>
<comment type="cofactor">
    <cofactor evidence="12 13">
        <name>Mn(2+)</name>
        <dbReference type="ChEBI" id="CHEBI:29035"/>
    </cofactor>
    <text evidence="12 13">Binds 2 manganese ions per subunit.</text>
</comment>
<feature type="binding site" evidence="11">
    <location>
        <position position="382"/>
    </location>
    <ligand>
        <name>GMP</name>
        <dbReference type="ChEBI" id="CHEBI:58115"/>
    </ligand>
</feature>
<feature type="binding site" evidence="12">
    <location>
        <position position="208"/>
    </location>
    <ligand>
        <name>Mn(2+)</name>
        <dbReference type="ChEBI" id="CHEBI:29035"/>
        <label>1</label>
    </ligand>
</feature>
<evidence type="ECO:0000313" key="15">
    <source>
        <dbReference type="Proteomes" id="UP000324797"/>
    </source>
</evidence>
<evidence type="ECO:0000256" key="8">
    <source>
        <dbReference type="ARBA" id="ARBA00047746"/>
    </source>
</evidence>
<comment type="similarity">
    <text evidence="1 13">Belongs to the RtcB family.</text>
</comment>
<evidence type="ECO:0000256" key="7">
    <source>
        <dbReference type="ARBA" id="ARBA00023211"/>
    </source>
</evidence>
<keyword evidence="3 12" id="KW-0479">Metal-binding</keyword>
<evidence type="ECO:0000256" key="6">
    <source>
        <dbReference type="ARBA" id="ARBA00023134"/>
    </source>
</evidence>
<name>A0A5S4YWQ5_9BRAD</name>
<feature type="binding site" evidence="11">
    <location>
        <begin position="207"/>
        <end position="211"/>
    </location>
    <ligand>
        <name>GMP</name>
        <dbReference type="ChEBI" id="CHEBI:58115"/>
    </ligand>
</feature>
<dbReference type="InterPro" id="IPR036025">
    <property type="entry name" value="RtcB-like_sf"/>
</dbReference>
<keyword evidence="7 12" id="KW-0464">Manganese</keyword>
<dbReference type="EC" id="6.5.1.-" evidence="13"/>
<dbReference type="AlphaFoldDB" id="A0A5S4YWQ5"/>
<sequence>MRAISPADLKQTGPCTWDIPRSFRNDMRATARLFADQPMLDHLFGERALEQLVNMTTLPGVQEPALAMPDIHQGYGFPIGGVAAIRADEGVISPGGVGYDINCGVRLLASEVSHGEIRDRLPALATQIQRDVPTGVGRAGRITLDEHAMDLVLNTGLRWAIGAGHGDEADAEVVEERGCLAAANANTVPDRAKKRGADQLGTLGAGNHFLELQRVERIYDQECGRAFGLFEGQVTVLIHTGSRGLGHQTCTEYVRRMDVTMANYGITLPDRELSCAPFHSPEGQDYFHAMAAAANFAWCNRQVITHEVRDAWKRVLGSNQPLAIVYDVSHNIAKLEEHRGVPCIVHRKGATRAFGPGHPELPERYRTTGQPVFIPGSMGTASYVLAGTETAMRESFGSACHGAGRELSRHKAKKTISYDQLRASLRLAGIEVRAGSARGLIEEAPEAYKAVDEVVDVTAQIGIARKVARLRPIAIIKG</sequence>
<feature type="active site" description="GMP-histidine intermediate" evidence="10">
    <location>
        <position position="401"/>
    </location>
</feature>
<keyword evidence="5" id="KW-0692">RNA repair</keyword>
<evidence type="ECO:0000256" key="1">
    <source>
        <dbReference type="ARBA" id="ARBA00008071"/>
    </source>
</evidence>
<protein>
    <recommendedName>
        <fullName evidence="13">tRNA-splicing ligase RtcB</fullName>
        <ecNumber evidence="13">6.5.1.-</ecNumber>
    </recommendedName>
</protein>